<dbReference type="PANTHER" id="PTHR47592:SF27">
    <property type="entry name" value="OS08G0421700 PROTEIN"/>
    <property type="match status" value="1"/>
</dbReference>
<dbReference type="PROSITE" id="PS50158">
    <property type="entry name" value="ZF_CCHC"/>
    <property type="match status" value="1"/>
</dbReference>
<dbReference type="SMART" id="SM00343">
    <property type="entry name" value="ZnF_C2HC"/>
    <property type="match status" value="1"/>
</dbReference>
<sequence length="350" mass="39385">MASNLQHFKNMPKVRLSTTVTPSNQEHESSDVLEEAKHECHTPTSAKHKIPTMLICPAPPKKPRSSAVSCKRKLSELHFFETLYRHEVDMFLSSIKDNVISSSTRLNFQKKNSGSKRKFSEAAGNSTSYGSNSKSKKGRTCYNCGKKGHYKRECRFLKKHKKEDTNNSAQNSNKANIVEQTTELIAMISDLHIGMVTELNMATTTKSNDWWYDSGATVHVCNDKTQFKNYEEVVNGEKVLMGNHDSAKVVGKGSVELNFTSGKKLLLVNVLYVPEIRKNLVSASLLCKKGYKVVLESNKIIVSLNGIFVGKCYSCDRMFKLSINNNMNISIYTVESSLSLWHDRLAHISF</sequence>
<dbReference type="AlphaFoldDB" id="A0A6A6L1T7"/>
<keyword evidence="5" id="KW-1185">Reference proteome</keyword>
<evidence type="ECO:0000256" key="2">
    <source>
        <dbReference type="SAM" id="MobiDB-lite"/>
    </source>
</evidence>
<protein>
    <recommendedName>
        <fullName evidence="3">CCHC-type domain-containing protein</fullName>
    </recommendedName>
</protein>
<feature type="domain" description="CCHC-type" evidence="3">
    <location>
        <begin position="141"/>
        <end position="155"/>
    </location>
</feature>
<dbReference type="PANTHER" id="PTHR47592">
    <property type="entry name" value="PBF68 PROTEIN"/>
    <property type="match status" value="1"/>
</dbReference>
<keyword evidence="1" id="KW-0479">Metal-binding</keyword>
<evidence type="ECO:0000256" key="1">
    <source>
        <dbReference type="PROSITE-ProRule" id="PRU00047"/>
    </source>
</evidence>
<feature type="compositionally biased region" description="Polar residues" evidence="2">
    <location>
        <begin position="123"/>
        <end position="133"/>
    </location>
</feature>
<dbReference type="GO" id="GO:0008270">
    <property type="term" value="F:zinc ion binding"/>
    <property type="evidence" value="ECO:0007669"/>
    <property type="project" value="UniProtKB-KW"/>
</dbReference>
<dbReference type="EMBL" id="JAAGAX010000013">
    <property type="protein sequence ID" value="KAF2295271.1"/>
    <property type="molecule type" value="Genomic_DNA"/>
</dbReference>
<dbReference type="InterPro" id="IPR036875">
    <property type="entry name" value="Znf_CCHC_sf"/>
</dbReference>
<gene>
    <name evidence="4" type="ORF">GH714_032401</name>
</gene>
<reference evidence="4 5" key="1">
    <citation type="journal article" date="2020" name="Mol. Plant">
        <title>The Chromosome-Based Rubber Tree Genome Provides New Insights into Spurge Genome Evolution and Rubber Biosynthesis.</title>
        <authorList>
            <person name="Liu J."/>
            <person name="Shi C."/>
            <person name="Shi C.C."/>
            <person name="Li W."/>
            <person name="Zhang Q.J."/>
            <person name="Zhang Y."/>
            <person name="Li K."/>
            <person name="Lu H.F."/>
            <person name="Shi C."/>
            <person name="Zhu S.T."/>
            <person name="Xiao Z.Y."/>
            <person name="Nan H."/>
            <person name="Yue Y."/>
            <person name="Zhu X.G."/>
            <person name="Wu Y."/>
            <person name="Hong X.N."/>
            <person name="Fan G.Y."/>
            <person name="Tong Y."/>
            <person name="Zhang D."/>
            <person name="Mao C.L."/>
            <person name="Liu Y.L."/>
            <person name="Hao S.J."/>
            <person name="Liu W.Q."/>
            <person name="Lv M.Q."/>
            <person name="Zhang H.B."/>
            <person name="Liu Y."/>
            <person name="Hu-Tang G.R."/>
            <person name="Wang J.P."/>
            <person name="Wang J.H."/>
            <person name="Sun Y.H."/>
            <person name="Ni S.B."/>
            <person name="Chen W.B."/>
            <person name="Zhang X.C."/>
            <person name="Jiao Y.N."/>
            <person name="Eichler E.E."/>
            <person name="Li G.H."/>
            <person name="Liu X."/>
            <person name="Gao L.Z."/>
        </authorList>
    </citation>
    <scope>NUCLEOTIDE SEQUENCE [LARGE SCALE GENOMIC DNA]</scope>
    <source>
        <strain evidence="5">cv. GT1</strain>
        <tissue evidence="4">Leaf</tissue>
    </source>
</reference>
<dbReference type="Proteomes" id="UP000467840">
    <property type="component" value="Chromosome 7"/>
</dbReference>
<evidence type="ECO:0000313" key="4">
    <source>
        <dbReference type="EMBL" id="KAF2295271.1"/>
    </source>
</evidence>
<organism evidence="4 5">
    <name type="scientific">Hevea brasiliensis</name>
    <name type="common">Para rubber tree</name>
    <name type="synonym">Siphonia brasiliensis</name>
    <dbReference type="NCBI Taxonomy" id="3981"/>
    <lineage>
        <taxon>Eukaryota</taxon>
        <taxon>Viridiplantae</taxon>
        <taxon>Streptophyta</taxon>
        <taxon>Embryophyta</taxon>
        <taxon>Tracheophyta</taxon>
        <taxon>Spermatophyta</taxon>
        <taxon>Magnoliopsida</taxon>
        <taxon>eudicotyledons</taxon>
        <taxon>Gunneridae</taxon>
        <taxon>Pentapetalae</taxon>
        <taxon>rosids</taxon>
        <taxon>fabids</taxon>
        <taxon>Malpighiales</taxon>
        <taxon>Euphorbiaceae</taxon>
        <taxon>Crotonoideae</taxon>
        <taxon>Micrandreae</taxon>
        <taxon>Hevea</taxon>
    </lineage>
</organism>
<dbReference type="GO" id="GO:0003676">
    <property type="term" value="F:nucleic acid binding"/>
    <property type="evidence" value="ECO:0007669"/>
    <property type="project" value="InterPro"/>
</dbReference>
<dbReference type="InterPro" id="IPR054722">
    <property type="entry name" value="PolX-like_BBD"/>
</dbReference>
<proteinExistence type="predicted"/>
<comment type="caution">
    <text evidence="4">The sequence shown here is derived from an EMBL/GenBank/DDBJ whole genome shotgun (WGS) entry which is preliminary data.</text>
</comment>
<evidence type="ECO:0000313" key="5">
    <source>
        <dbReference type="Proteomes" id="UP000467840"/>
    </source>
</evidence>
<evidence type="ECO:0000259" key="3">
    <source>
        <dbReference type="PROSITE" id="PS50158"/>
    </source>
</evidence>
<dbReference type="SUPFAM" id="SSF57756">
    <property type="entry name" value="Retrovirus zinc finger-like domains"/>
    <property type="match status" value="1"/>
</dbReference>
<dbReference type="InterPro" id="IPR001878">
    <property type="entry name" value="Znf_CCHC"/>
</dbReference>
<keyword evidence="1" id="KW-0862">Zinc</keyword>
<accession>A0A6A6L1T7</accession>
<name>A0A6A6L1T7_HEVBR</name>
<dbReference type="Gene3D" id="4.10.60.10">
    <property type="entry name" value="Zinc finger, CCHC-type"/>
    <property type="match status" value="1"/>
</dbReference>
<dbReference type="Pfam" id="PF00098">
    <property type="entry name" value="zf-CCHC"/>
    <property type="match status" value="1"/>
</dbReference>
<dbReference type="Pfam" id="PF22936">
    <property type="entry name" value="Pol_BBD"/>
    <property type="match status" value="1"/>
</dbReference>
<feature type="region of interest" description="Disordered" evidence="2">
    <location>
        <begin position="110"/>
        <end position="139"/>
    </location>
</feature>
<keyword evidence="1" id="KW-0863">Zinc-finger</keyword>